<evidence type="ECO:0000256" key="1">
    <source>
        <dbReference type="SAM" id="Phobius"/>
    </source>
</evidence>
<dbReference type="AlphaFoldDB" id="A0A9D5DVP6"/>
<proteinExistence type="predicted"/>
<comment type="caution">
    <text evidence="2">The sequence shown here is derived from an EMBL/GenBank/DDBJ whole genome shotgun (WGS) entry which is preliminary data.</text>
</comment>
<evidence type="ECO:0000313" key="3">
    <source>
        <dbReference type="Proteomes" id="UP000051061"/>
    </source>
</evidence>
<gene>
    <name evidence="2" type="ORF">AN965_00695</name>
</gene>
<keyword evidence="1" id="KW-1133">Transmembrane helix</keyword>
<keyword evidence="1" id="KW-0472">Membrane</keyword>
<accession>A0A9D5DVP6</accession>
<keyword evidence="3" id="KW-1185">Reference proteome</keyword>
<evidence type="ECO:0000313" key="2">
    <source>
        <dbReference type="EMBL" id="KQL58951.1"/>
    </source>
</evidence>
<keyword evidence="1" id="KW-0812">Transmembrane</keyword>
<sequence length="86" mass="10361">MKRKQLGKKVMLGKGLFFLVIWLISIYSTSTFKFILFVGVVSIVWLIMMFFWLNTHFSRMVCEKMNIDGKWCLFLEHRKSSQRFDK</sequence>
<dbReference type="EMBL" id="LJJD01000003">
    <property type="protein sequence ID" value="KQL58951.1"/>
    <property type="molecule type" value="Genomic_DNA"/>
</dbReference>
<protein>
    <submittedName>
        <fullName evidence="2">Uncharacterized protein</fullName>
    </submittedName>
</protein>
<feature type="transmembrane region" description="Helical" evidence="1">
    <location>
        <begin position="34"/>
        <end position="55"/>
    </location>
</feature>
<feature type="transmembrane region" description="Helical" evidence="1">
    <location>
        <begin position="12"/>
        <end position="28"/>
    </location>
</feature>
<reference evidence="2 3" key="1">
    <citation type="submission" date="2015-09" db="EMBL/GenBank/DDBJ databases">
        <title>Genome sequencing project for genomic taxonomy and phylogenomics of Bacillus-like bacteria.</title>
        <authorList>
            <person name="Liu B."/>
            <person name="Wang J."/>
            <person name="Zhu Y."/>
            <person name="Liu G."/>
            <person name="Chen Q."/>
            <person name="Chen Z."/>
            <person name="Lan J."/>
            <person name="Che J."/>
            <person name="Ge C."/>
            <person name="Shi H."/>
            <person name="Pan Z."/>
            <person name="Liu X."/>
        </authorList>
    </citation>
    <scope>NUCLEOTIDE SEQUENCE [LARGE SCALE GENOMIC DNA]</scope>
    <source>
        <strain evidence="2 3">DSM 19153</strain>
    </source>
</reference>
<dbReference type="Proteomes" id="UP000051061">
    <property type="component" value="Unassembled WGS sequence"/>
</dbReference>
<organism evidence="2 3">
    <name type="scientific">Alkalicoccobacillus plakortidis</name>
    <dbReference type="NCBI Taxonomy" id="444060"/>
    <lineage>
        <taxon>Bacteria</taxon>
        <taxon>Bacillati</taxon>
        <taxon>Bacillota</taxon>
        <taxon>Bacilli</taxon>
        <taxon>Bacillales</taxon>
        <taxon>Bacillaceae</taxon>
        <taxon>Alkalicoccobacillus</taxon>
    </lineage>
</organism>
<name>A0A9D5DVP6_9BACI</name>